<dbReference type="InterPro" id="IPR013094">
    <property type="entry name" value="AB_hydrolase_3"/>
</dbReference>
<evidence type="ECO:0000313" key="3">
    <source>
        <dbReference type="Proteomes" id="UP000500826"/>
    </source>
</evidence>
<evidence type="ECO:0000259" key="1">
    <source>
        <dbReference type="Pfam" id="PF07859"/>
    </source>
</evidence>
<protein>
    <submittedName>
        <fullName evidence="2">Alpha/beta hydrolase fold domain-containing protein</fullName>
    </submittedName>
</protein>
<dbReference type="GO" id="GO:0016787">
    <property type="term" value="F:hydrolase activity"/>
    <property type="evidence" value="ECO:0007669"/>
    <property type="project" value="UniProtKB-KW"/>
</dbReference>
<keyword evidence="3" id="KW-1185">Reference proteome</keyword>
<gene>
    <name evidence="2" type="ORF">HK414_06925</name>
</gene>
<dbReference type="EMBL" id="CP053418">
    <property type="protein sequence ID" value="QJW83834.1"/>
    <property type="molecule type" value="Genomic_DNA"/>
</dbReference>
<dbReference type="Proteomes" id="UP000500826">
    <property type="component" value="Chromosome"/>
</dbReference>
<dbReference type="InterPro" id="IPR029058">
    <property type="entry name" value="AB_hydrolase_fold"/>
</dbReference>
<reference evidence="2 3" key="1">
    <citation type="submission" date="2020-05" db="EMBL/GenBank/DDBJ databases">
        <title>Ramlibacter rhizophilus sp. nov., isolated from rhizosphere soil of national flower Mugunghwa from South Korea.</title>
        <authorList>
            <person name="Zheng-Fei Y."/>
            <person name="Huan T."/>
        </authorList>
    </citation>
    <scope>NUCLEOTIDE SEQUENCE [LARGE SCALE GENOMIC DNA]</scope>
    <source>
        <strain evidence="2 3">H242</strain>
    </source>
</reference>
<dbReference type="Gene3D" id="3.40.50.1820">
    <property type="entry name" value="alpha/beta hydrolase"/>
    <property type="match status" value="1"/>
</dbReference>
<dbReference type="PANTHER" id="PTHR23025">
    <property type="entry name" value="TRIACYLGLYCEROL LIPASE"/>
    <property type="match status" value="1"/>
</dbReference>
<feature type="domain" description="Alpha/beta hydrolase fold-3" evidence="1">
    <location>
        <begin position="2"/>
        <end position="61"/>
    </location>
</feature>
<name>A0ABX6P164_9BURK</name>
<organism evidence="2 3">
    <name type="scientific">Ramlibacter terrae</name>
    <dbReference type="NCBI Taxonomy" id="2732511"/>
    <lineage>
        <taxon>Bacteria</taxon>
        <taxon>Pseudomonadati</taxon>
        <taxon>Pseudomonadota</taxon>
        <taxon>Betaproteobacteria</taxon>
        <taxon>Burkholderiales</taxon>
        <taxon>Comamonadaceae</taxon>
        <taxon>Ramlibacter</taxon>
    </lineage>
</organism>
<sequence length="89" mass="9576">MRHPLVSPVHSPHLAKMPPVYLCCGDQDALLPHTFSMAQALARVGVPVTVSVVQGADHEFLKVPGVVEGSAAEHARIAGWLHRQMPPAR</sequence>
<evidence type="ECO:0000313" key="2">
    <source>
        <dbReference type="EMBL" id="QJW83834.1"/>
    </source>
</evidence>
<dbReference type="Pfam" id="PF07859">
    <property type="entry name" value="Abhydrolase_3"/>
    <property type="match status" value="1"/>
</dbReference>
<proteinExistence type="predicted"/>
<dbReference type="PANTHER" id="PTHR23025:SF3">
    <property type="entry name" value="HORMONE-SENSITIVE LIPASE"/>
    <property type="match status" value="1"/>
</dbReference>
<accession>A0ABX6P164</accession>
<reference evidence="2 3" key="2">
    <citation type="submission" date="2020-05" db="EMBL/GenBank/DDBJ databases">
        <authorList>
            <person name="Khan S.A."/>
            <person name="Jeon C.O."/>
            <person name="Chun B.H."/>
        </authorList>
    </citation>
    <scope>NUCLEOTIDE SEQUENCE [LARGE SCALE GENOMIC DNA]</scope>
    <source>
        <strain evidence="2 3">H242</strain>
    </source>
</reference>
<keyword evidence="2" id="KW-0378">Hydrolase</keyword>
<dbReference type="SUPFAM" id="SSF53474">
    <property type="entry name" value="alpha/beta-Hydrolases"/>
    <property type="match status" value="1"/>
</dbReference>